<accession>A0A8J2RF25</accession>
<organism evidence="2 3">
    <name type="scientific">Daphnia galeata</name>
    <dbReference type="NCBI Taxonomy" id="27404"/>
    <lineage>
        <taxon>Eukaryota</taxon>
        <taxon>Metazoa</taxon>
        <taxon>Ecdysozoa</taxon>
        <taxon>Arthropoda</taxon>
        <taxon>Crustacea</taxon>
        <taxon>Branchiopoda</taxon>
        <taxon>Diplostraca</taxon>
        <taxon>Cladocera</taxon>
        <taxon>Anomopoda</taxon>
        <taxon>Daphniidae</taxon>
        <taxon>Daphnia</taxon>
    </lineage>
</organism>
<name>A0A8J2RF25_9CRUS</name>
<evidence type="ECO:0000313" key="3">
    <source>
        <dbReference type="Proteomes" id="UP000789390"/>
    </source>
</evidence>
<proteinExistence type="predicted"/>
<dbReference type="GO" id="GO:0005525">
    <property type="term" value="F:GTP binding"/>
    <property type="evidence" value="ECO:0007669"/>
    <property type="project" value="InterPro"/>
</dbReference>
<evidence type="ECO:0000259" key="1">
    <source>
        <dbReference type="Pfam" id="PF02263"/>
    </source>
</evidence>
<dbReference type="GO" id="GO:0003924">
    <property type="term" value="F:GTPase activity"/>
    <property type="evidence" value="ECO:0007669"/>
    <property type="project" value="InterPro"/>
</dbReference>
<dbReference type="AlphaFoldDB" id="A0A8J2RF25"/>
<protein>
    <recommendedName>
        <fullName evidence="1">Guanylate-binding protein N-terminal domain-containing protein</fullName>
    </recommendedName>
</protein>
<dbReference type="Gene3D" id="3.40.50.300">
    <property type="entry name" value="P-loop containing nucleotide triphosphate hydrolases"/>
    <property type="match status" value="1"/>
</dbReference>
<sequence>MTSQCSSLQPVLRISRRNDWQHLQLFTEYGAYFALEDSGDIPFQKLEFLVRDWSFPYEASYDIEPDFRRQLKILVRFFCHQRNLELLSRLAEIVFGAKELLHYFQSYMAYLQGRRITLKTKINVSEATG</sequence>
<dbReference type="OrthoDB" id="7788754at2759"/>
<dbReference type="Proteomes" id="UP000789390">
    <property type="component" value="Unassembled WGS sequence"/>
</dbReference>
<feature type="domain" description="Guanylate-binding protein N-terminal" evidence="1">
    <location>
        <begin position="17"/>
        <end position="64"/>
    </location>
</feature>
<evidence type="ECO:0000313" key="2">
    <source>
        <dbReference type="EMBL" id="CAH0100794.1"/>
    </source>
</evidence>
<dbReference type="EMBL" id="CAKKLH010000046">
    <property type="protein sequence ID" value="CAH0100794.1"/>
    <property type="molecule type" value="Genomic_DNA"/>
</dbReference>
<gene>
    <name evidence="2" type="ORF">DGAL_LOCUS3082</name>
</gene>
<dbReference type="Pfam" id="PF02263">
    <property type="entry name" value="GBP"/>
    <property type="match status" value="1"/>
</dbReference>
<keyword evidence="3" id="KW-1185">Reference proteome</keyword>
<comment type="caution">
    <text evidence="2">The sequence shown here is derived from an EMBL/GenBank/DDBJ whole genome shotgun (WGS) entry which is preliminary data.</text>
</comment>
<dbReference type="InterPro" id="IPR027417">
    <property type="entry name" value="P-loop_NTPase"/>
</dbReference>
<dbReference type="InterPro" id="IPR015894">
    <property type="entry name" value="Guanylate-bd_N"/>
</dbReference>
<reference evidence="2" key="1">
    <citation type="submission" date="2021-11" db="EMBL/GenBank/DDBJ databases">
        <authorList>
            <person name="Schell T."/>
        </authorList>
    </citation>
    <scope>NUCLEOTIDE SEQUENCE</scope>
    <source>
        <strain evidence="2">M5</strain>
    </source>
</reference>